<accession>A0A453KXH2</accession>
<organism evidence="1 2">
    <name type="scientific">Aegilops tauschii subsp. strangulata</name>
    <name type="common">Goatgrass</name>
    <dbReference type="NCBI Taxonomy" id="200361"/>
    <lineage>
        <taxon>Eukaryota</taxon>
        <taxon>Viridiplantae</taxon>
        <taxon>Streptophyta</taxon>
        <taxon>Embryophyta</taxon>
        <taxon>Tracheophyta</taxon>
        <taxon>Spermatophyta</taxon>
        <taxon>Magnoliopsida</taxon>
        <taxon>Liliopsida</taxon>
        <taxon>Poales</taxon>
        <taxon>Poaceae</taxon>
        <taxon>BOP clade</taxon>
        <taxon>Pooideae</taxon>
        <taxon>Triticodae</taxon>
        <taxon>Triticeae</taxon>
        <taxon>Triticinae</taxon>
        <taxon>Aegilops</taxon>
    </lineage>
</organism>
<dbReference type="AlphaFoldDB" id="A0A453KXH2"/>
<proteinExistence type="predicted"/>
<dbReference type="Proteomes" id="UP000015105">
    <property type="component" value="Chromosome 5D"/>
</dbReference>
<reference evidence="1" key="5">
    <citation type="journal article" date="2021" name="G3 (Bethesda)">
        <title>Aegilops tauschii genome assembly Aet v5.0 features greater sequence contiguity and improved annotation.</title>
        <authorList>
            <person name="Wang L."/>
            <person name="Zhu T."/>
            <person name="Rodriguez J.C."/>
            <person name="Deal K.R."/>
            <person name="Dubcovsky J."/>
            <person name="McGuire P.E."/>
            <person name="Lux T."/>
            <person name="Spannagl M."/>
            <person name="Mayer K.F.X."/>
            <person name="Baldrich P."/>
            <person name="Meyers B.C."/>
            <person name="Huo N."/>
            <person name="Gu Y.Q."/>
            <person name="Zhou H."/>
            <person name="Devos K.M."/>
            <person name="Bennetzen J.L."/>
            <person name="Unver T."/>
            <person name="Budak H."/>
            <person name="Gulick P.J."/>
            <person name="Galiba G."/>
            <person name="Kalapos B."/>
            <person name="Nelson D.R."/>
            <person name="Li P."/>
            <person name="You F.M."/>
            <person name="Luo M.C."/>
            <person name="Dvorak J."/>
        </authorList>
    </citation>
    <scope>NUCLEOTIDE SEQUENCE [LARGE SCALE GENOMIC DNA]</scope>
    <source>
        <strain evidence="1">cv. AL8/78</strain>
    </source>
</reference>
<reference evidence="1" key="3">
    <citation type="journal article" date="2017" name="Nature">
        <title>Genome sequence of the progenitor of the wheat D genome Aegilops tauschii.</title>
        <authorList>
            <person name="Luo M.C."/>
            <person name="Gu Y.Q."/>
            <person name="Puiu D."/>
            <person name="Wang H."/>
            <person name="Twardziok S.O."/>
            <person name="Deal K.R."/>
            <person name="Huo N."/>
            <person name="Zhu T."/>
            <person name="Wang L."/>
            <person name="Wang Y."/>
            <person name="McGuire P.E."/>
            <person name="Liu S."/>
            <person name="Long H."/>
            <person name="Ramasamy R.K."/>
            <person name="Rodriguez J.C."/>
            <person name="Van S.L."/>
            <person name="Yuan L."/>
            <person name="Wang Z."/>
            <person name="Xia Z."/>
            <person name="Xiao L."/>
            <person name="Anderson O.D."/>
            <person name="Ouyang S."/>
            <person name="Liang Y."/>
            <person name="Zimin A.V."/>
            <person name="Pertea G."/>
            <person name="Qi P."/>
            <person name="Bennetzen J.L."/>
            <person name="Dai X."/>
            <person name="Dawson M.W."/>
            <person name="Muller H.G."/>
            <person name="Kugler K."/>
            <person name="Rivarola-Duarte L."/>
            <person name="Spannagl M."/>
            <person name="Mayer K.F.X."/>
            <person name="Lu F.H."/>
            <person name="Bevan M.W."/>
            <person name="Leroy P."/>
            <person name="Li P."/>
            <person name="You F.M."/>
            <person name="Sun Q."/>
            <person name="Liu Z."/>
            <person name="Lyons E."/>
            <person name="Wicker T."/>
            <person name="Salzberg S.L."/>
            <person name="Devos K.M."/>
            <person name="Dvorak J."/>
        </authorList>
    </citation>
    <scope>NUCLEOTIDE SEQUENCE [LARGE SCALE GENOMIC DNA]</scope>
    <source>
        <strain evidence="1">cv. AL8/78</strain>
    </source>
</reference>
<evidence type="ECO:0000313" key="1">
    <source>
        <dbReference type="EnsemblPlants" id="AET5Gv20546200.1"/>
    </source>
</evidence>
<dbReference type="EnsemblPlants" id="AET5Gv20546200.1">
    <property type="protein sequence ID" value="AET5Gv20546200.1"/>
    <property type="gene ID" value="AET5Gv20546200"/>
</dbReference>
<sequence>QENRRLTEEERWLRRTLKQLVLGLASLERTIARQRSRITWLQEGDANTQLFHLVANGRRMKNYIPSLHMDGRIITDQKGKEEAFYNAYKD</sequence>
<evidence type="ECO:0000313" key="2">
    <source>
        <dbReference type="Proteomes" id="UP000015105"/>
    </source>
</evidence>
<keyword evidence="2" id="KW-1185">Reference proteome</keyword>
<reference evidence="2" key="1">
    <citation type="journal article" date="2014" name="Science">
        <title>Ancient hybridizations among the ancestral genomes of bread wheat.</title>
        <authorList>
            <consortium name="International Wheat Genome Sequencing Consortium,"/>
            <person name="Marcussen T."/>
            <person name="Sandve S.R."/>
            <person name="Heier L."/>
            <person name="Spannagl M."/>
            <person name="Pfeifer M."/>
            <person name="Jakobsen K.S."/>
            <person name="Wulff B.B."/>
            <person name="Steuernagel B."/>
            <person name="Mayer K.F."/>
            <person name="Olsen O.A."/>
        </authorList>
    </citation>
    <scope>NUCLEOTIDE SEQUENCE [LARGE SCALE GENOMIC DNA]</scope>
    <source>
        <strain evidence="2">cv. AL8/78</strain>
    </source>
</reference>
<protein>
    <submittedName>
        <fullName evidence="1">Uncharacterized protein</fullName>
    </submittedName>
</protein>
<dbReference type="STRING" id="200361.A0A453KXH2"/>
<reference evidence="2" key="2">
    <citation type="journal article" date="2017" name="Nat. Plants">
        <title>The Aegilops tauschii genome reveals multiple impacts of transposons.</title>
        <authorList>
            <person name="Zhao G."/>
            <person name="Zou C."/>
            <person name="Li K."/>
            <person name="Wang K."/>
            <person name="Li T."/>
            <person name="Gao L."/>
            <person name="Zhang X."/>
            <person name="Wang H."/>
            <person name="Yang Z."/>
            <person name="Liu X."/>
            <person name="Jiang W."/>
            <person name="Mao L."/>
            <person name="Kong X."/>
            <person name="Jiao Y."/>
            <person name="Jia J."/>
        </authorList>
    </citation>
    <scope>NUCLEOTIDE SEQUENCE [LARGE SCALE GENOMIC DNA]</scope>
    <source>
        <strain evidence="2">cv. AL8/78</strain>
    </source>
</reference>
<dbReference type="Gramene" id="AET5Gv20546200.1">
    <property type="protein sequence ID" value="AET5Gv20546200.1"/>
    <property type="gene ID" value="AET5Gv20546200"/>
</dbReference>
<name>A0A453KXH2_AEGTS</name>
<reference evidence="1" key="4">
    <citation type="submission" date="2019-03" db="UniProtKB">
        <authorList>
            <consortium name="EnsemblPlants"/>
        </authorList>
    </citation>
    <scope>IDENTIFICATION</scope>
</reference>